<dbReference type="InterPro" id="IPR050638">
    <property type="entry name" value="AA-Vitamin_Transporters"/>
</dbReference>
<keyword evidence="9" id="KW-1185">Reference proteome</keyword>
<feature type="transmembrane region" description="Helical" evidence="6">
    <location>
        <begin position="39"/>
        <end position="61"/>
    </location>
</feature>
<evidence type="ECO:0000256" key="1">
    <source>
        <dbReference type="ARBA" id="ARBA00004141"/>
    </source>
</evidence>
<evidence type="ECO:0000256" key="6">
    <source>
        <dbReference type="SAM" id="Phobius"/>
    </source>
</evidence>
<feature type="transmembrane region" description="Helical" evidence="6">
    <location>
        <begin position="184"/>
        <end position="201"/>
    </location>
</feature>
<feature type="transmembrane region" description="Helical" evidence="6">
    <location>
        <begin position="12"/>
        <end position="33"/>
    </location>
</feature>
<feature type="transmembrane region" description="Helical" evidence="6">
    <location>
        <begin position="269"/>
        <end position="290"/>
    </location>
</feature>
<dbReference type="InterPro" id="IPR037185">
    <property type="entry name" value="EmrE-like"/>
</dbReference>
<dbReference type="AlphaFoldDB" id="A0A967B9M9"/>
<gene>
    <name evidence="8" type="ORF">GOB87_12230</name>
</gene>
<feature type="domain" description="EamA" evidence="7">
    <location>
        <begin position="154"/>
        <end position="284"/>
    </location>
</feature>
<keyword evidence="4 6" id="KW-1133">Transmembrane helix</keyword>
<proteinExistence type="inferred from homology"/>
<evidence type="ECO:0000259" key="7">
    <source>
        <dbReference type="Pfam" id="PF00892"/>
    </source>
</evidence>
<dbReference type="InterPro" id="IPR000620">
    <property type="entry name" value="EamA_dom"/>
</dbReference>
<dbReference type="PANTHER" id="PTHR32322:SF2">
    <property type="entry name" value="EAMA DOMAIN-CONTAINING PROTEIN"/>
    <property type="match status" value="1"/>
</dbReference>
<organism evidence="8 9">
    <name type="scientific">Acetobacter estunensis</name>
    <dbReference type="NCBI Taxonomy" id="104097"/>
    <lineage>
        <taxon>Bacteria</taxon>
        <taxon>Pseudomonadati</taxon>
        <taxon>Pseudomonadota</taxon>
        <taxon>Alphaproteobacteria</taxon>
        <taxon>Acetobacterales</taxon>
        <taxon>Acetobacteraceae</taxon>
        <taxon>Acetobacter</taxon>
    </lineage>
</organism>
<evidence type="ECO:0000256" key="2">
    <source>
        <dbReference type="ARBA" id="ARBA00007362"/>
    </source>
</evidence>
<feature type="transmembrane region" description="Helical" evidence="6">
    <location>
        <begin position="207"/>
        <end position="231"/>
    </location>
</feature>
<dbReference type="PANTHER" id="PTHR32322">
    <property type="entry name" value="INNER MEMBRANE TRANSPORTER"/>
    <property type="match status" value="1"/>
</dbReference>
<dbReference type="RefSeq" id="WP_166317244.1">
    <property type="nucleotide sequence ID" value="NZ_WOTH01000030.1"/>
</dbReference>
<feature type="transmembrane region" description="Helical" evidence="6">
    <location>
        <begin position="73"/>
        <end position="93"/>
    </location>
</feature>
<evidence type="ECO:0000256" key="5">
    <source>
        <dbReference type="ARBA" id="ARBA00023136"/>
    </source>
</evidence>
<keyword evidence="5 6" id="KW-0472">Membrane</keyword>
<reference evidence="8" key="1">
    <citation type="submission" date="2019-11" db="EMBL/GenBank/DDBJ databases">
        <title>Description of new Acetobacter species.</title>
        <authorList>
            <person name="Cleenwerck I."/>
            <person name="Sombolestani A.S."/>
        </authorList>
    </citation>
    <scope>NUCLEOTIDE SEQUENCE</scope>
    <source>
        <strain evidence="8">LMG 1626</strain>
    </source>
</reference>
<name>A0A967B9M9_9PROT</name>
<dbReference type="EMBL" id="WOTH01000030">
    <property type="protein sequence ID" value="NHO54701.1"/>
    <property type="molecule type" value="Genomic_DNA"/>
</dbReference>
<accession>A0A967B9M9</accession>
<evidence type="ECO:0000313" key="9">
    <source>
        <dbReference type="Proteomes" id="UP000597459"/>
    </source>
</evidence>
<comment type="subcellular location">
    <subcellularLocation>
        <location evidence="1">Membrane</location>
        <topology evidence="1">Multi-pass membrane protein</topology>
    </subcellularLocation>
</comment>
<feature type="transmembrane region" description="Helical" evidence="6">
    <location>
        <begin position="243"/>
        <end position="263"/>
    </location>
</feature>
<comment type="similarity">
    <text evidence="2">Belongs to the EamA transporter family.</text>
</comment>
<dbReference type="Proteomes" id="UP000597459">
    <property type="component" value="Unassembled WGS sequence"/>
</dbReference>
<sequence length="296" mass="30958">MDRTSSHAAPSEILPMGAVLLSMVSITTGVIFARSLFPLIGATSTTSLRLSFAALMLAVSMRIWRIRLSMRKLGAALPYGLSLGLMNLCFYLAIERIPLGVGIALEFLGPLTLALLGSRHWNDLLWVVCAAMGLGLLLPLPSGNIITQTHMDPRGILFALGAGVCWAAYIVTGRKAGHICGSEAPTLGMIVGAAAVFPMAATRTATALFTPALLLPALILAALSSAIPYSLEMCALRRLSTRQFSILTSAEPAIGAIMGMTFLNEHLPLASWLGIAAIVIASLGSTLGGGRTPPPP</sequence>
<feature type="transmembrane region" description="Helical" evidence="6">
    <location>
        <begin position="99"/>
        <end position="117"/>
    </location>
</feature>
<comment type="caution">
    <text evidence="8">The sequence shown here is derived from an EMBL/GenBank/DDBJ whole genome shotgun (WGS) entry which is preliminary data.</text>
</comment>
<protein>
    <submittedName>
        <fullName evidence="8">EamA family transporter</fullName>
    </submittedName>
</protein>
<evidence type="ECO:0000313" key="8">
    <source>
        <dbReference type="EMBL" id="NHO54701.1"/>
    </source>
</evidence>
<dbReference type="Pfam" id="PF00892">
    <property type="entry name" value="EamA"/>
    <property type="match status" value="1"/>
</dbReference>
<evidence type="ECO:0000256" key="3">
    <source>
        <dbReference type="ARBA" id="ARBA00022692"/>
    </source>
</evidence>
<dbReference type="GO" id="GO:0016020">
    <property type="term" value="C:membrane"/>
    <property type="evidence" value="ECO:0007669"/>
    <property type="project" value="UniProtKB-SubCell"/>
</dbReference>
<evidence type="ECO:0000256" key="4">
    <source>
        <dbReference type="ARBA" id="ARBA00022989"/>
    </source>
</evidence>
<feature type="transmembrane region" description="Helical" evidence="6">
    <location>
        <begin position="124"/>
        <end position="143"/>
    </location>
</feature>
<keyword evidence="3 6" id="KW-0812">Transmembrane</keyword>
<feature type="transmembrane region" description="Helical" evidence="6">
    <location>
        <begin position="155"/>
        <end position="172"/>
    </location>
</feature>
<dbReference type="SUPFAM" id="SSF103481">
    <property type="entry name" value="Multidrug resistance efflux transporter EmrE"/>
    <property type="match status" value="2"/>
</dbReference>